<dbReference type="EMBL" id="BAAAGE010000003">
    <property type="protein sequence ID" value="GAA0728090.1"/>
    <property type="molecule type" value="Genomic_DNA"/>
</dbReference>
<reference evidence="2 3" key="1">
    <citation type="journal article" date="2019" name="Int. J. Syst. Evol. Microbiol.">
        <title>The Global Catalogue of Microorganisms (GCM) 10K type strain sequencing project: providing services to taxonomists for standard genome sequencing and annotation.</title>
        <authorList>
            <consortium name="The Broad Institute Genomics Platform"/>
            <consortium name="The Broad Institute Genome Sequencing Center for Infectious Disease"/>
            <person name="Wu L."/>
            <person name="Ma J."/>
        </authorList>
    </citation>
    <scope>NUCLEOTIDE SEQUENCE [LARGE SCALE GENOMIC DNA]</scope>
    <source>
        <strain evidence="2 3">JCM 15974</strain>
    </source>
</reference>
<proteinExistence type="predicted"/>
<gene>
    <name evidence="2" type="ORF">GCM10009430_36870</name>
</gene>
<dbReference type="RefSeq" id="WP_343913726.1">
    <property type="nucleotide sequence ID" value="NZ_BAAAGE010000003.1"/>
</dbReference>
<evidence type="ECO:0000313" key="2">
    <source>
        <dbReference type="EMBL" id="GAA0728090.1"/>
    </source>
</evidence>
<dbReference type="Proteomes" id="UP001501758">
    <property type="component" value="Unassembled WGS sequence"/>
</dbReference>
<sequence length="133" mass="14789">MAKKVQKPQKCINVEEARELHDNWCKNRGKRLQKKLGFEDAREFHWTVAELEEYLAYVKQESADQGINDPGIRVYLGAYSKGKCKRGIGRATVFFAPTGSRVGGLGKDGGSPENNYDIEPFNGGGDGEPPHSF</sequence>
<name>A0ABN1J405_9FLAO</name>
<organism evidence="2 3">
    <name type="scientific">Aquimarina litoralis</name>
    <dbReference type="NCBI Taxonomy" id="584605"/>
    <lineage>
        <taxon>Bacteria</taxon>
        <taxon>Pseudomonadati</taxon>
        <taxon>Bacteroidota</taxon>
        <taxon>Flavobacteriia</taxon>
        <taxon>Flavobacteriales</taxon>
        <taxon>Flavobacteriaceae</taxon>
        <taxon>Aquimarina</taxon>
    </lineage>
</organism>
<feature type="region of interest" description="Disordered" evidence="1">
    <location>
        <begin position="100"/>
        <end position="133"/>
    </location>
</feature>
<keyword evidence="3" id="KW-1185">Reference proteome</keyword>
<evidence type="ECO:0000256" key="1">
    <source>
        <dbReference type="SAM" id="MobiDB-lite"/>
    </source>
</evidence>
<accession>A0ABN1J405</accession>
<protein>
    <submittedName>
        <fullName evidence="2">Uncharacterized protein</fullName>
    </submittedName>
</protein>
<evidence type="ECO:0000313" key="3">
    <source>
        <dbReference type="Proteomes" id="UP001501758"/>
    </source>
</evidence>
<comment type="caution">
    <text evidence="2">The sequence shown here is derived from an EMBL/GenBank/DDBJ whole genome shotgun (WGS) entry which is preliminary data.</text>
</comment>